<feature type="transmembrane region" description="Helical" evidence="1">
    <location>
        <begin position="185"/>
        <end position="202"/>
    </location>
</feature>
<organism evidence="3 4">
    <name type="scientific">Rhizobium loti</name>
    <name type="common">Mesorhizobium loti</name>
    <dbReference type="NCBI Taxonomy" id="381"/>
    <lineage>
        <taxon>Bacteria</taxon>
        <taxon>Pseudomonadati</taxon>
        <taxon>Pseudomonadota</taxon>
        <taxon>Alphaproteobacteria</taxon>
        <taxon>Hyphomicrobiales</taxon>
        <taxon>Phyllobacteriaceae</taxon>
        <taxon>Mesorhizobium</taxon>
    </lineage>
</organism>
<dbReference type="Pfam" id="PF00892">
    <property type="entry name" value="EamA"/>
    <property type="match status" value="2"/>
</dbReference>
<feature type="transmembrane region" description="Helical" evidence="1">
    <location>
        <begin position="323"/>
        <end position="340"/>
    </location>
</feature>
<dbReference type="InterPro" id="IPR037185">
    <property type="entry name" value="EmrE-like"/>
</dbReference>
<feature type="transmembrane region" description="Helical" evidence="1">
    <location>
        <begin position="298"/>
        <end position="317"/>
    </location>
</feature>
<dbReference type="PANTHER" id="PTHR22911">
    <property type="entry name" value="ACYL-MALONYL CONDENSING ENZYME-RELATED"/>
    <property type="match status" value="1"/>
</dbReference>
<dbReference type="PANTHER" id="PTHR22911:SF135">
    <property type="entry name" value="BLR4310 PROTEIN"/>
    <property type="match status" value="1"/>
</dbReference>
<comment type="caution">
    <text evidence="3">The sequence shown here is derived from an EMBL/GenBank/DDBJ whole genome shotgun (WGS) entry which is preliminary data.</text>
</comment>
<protein>
    <submittedName>
        <fullName evidence="3">S-adenosylmethionine uptake transporter</fullName>
    </submittedName>
</protein>
<dbReference type="InterPro" id="IPR000620">
    <property type="entry name" value="EamA_dom"/>
</dbReference>
<reference evidence="3 4" key="1">
    <citation type="submission" date="2018-05" db="EMBL/GenBank/DDBJ databases">
        <title>Genomic Encyclopedia of Type Strains, Phase IV (KMG-IV): sequencing the most valuable type-strain genomes for metagenomic binning, comparative biology and taxonomic classification.</title>
        <authorList>
            <person name="Goeker M."/>
        </authorList>
    </citation>
    <scope>NUCLEOTIDE SEQUENCE [LARGE SCALE GENOMIC DNA]</scope>
    <source>
        <strain evidence="3 4">DSM 2626</strain>
    </source>
</reference>
<name>A0A8E2WEC2_RHILI</name>
<dbReference type="SUPFAM" id="SSF103481">
    <property type="entry name" value="Multidrug resistance efflux transporter EmrE"/>
    <property type="match status" value="2"/>
</dbReference>
<feature type="transmembrane region" description="Helical" evidence="1">
    <location>
        <begin position="135"/>
        <end position="155"/>
    </location>
</feature>
<feature type="transmembrane region" description="Helical" evidence="1">
    <location>
        <begin position="267"/>
        <end position="286"/>
    </location>
</feature>
<feature type="transmembrane region" description="Helical" evidence="1">
    <location>
        <begin position="208"/>
        <end position="229"/>
    </location>
</feature>
<proteinExistence type="predicted"/>
<feature type="transmembrane region" description="Helical" evidence="1">
    <location>
        <begin position="241"/>
        <end position="261"/>
    </location>
</feature>
<feature type="domain" description="EamA" evidence="2">
    <location>
        <begin position="215"/>
        <end position="339"/>
    </location>
</feature>
<dbReference type="Proteomes" id="UP000245631">
    <property type="component" value="Unassembled WGS sequence"/>
</dbReference>
<evidence type="ECO:0000259" key="2">
    <source>
        <dbReference type="Pfam" id="PF00892"/>
    </source>
</evidence>
<gene>
    <name evidence="3" type="ORF">C8D77_104238</name>
</gene>
<feature type="transmembrane region" description="Helical" evidence="1">
    <location>
        <begin position="91"/>
        <end position="114"/>
    </location>
</feature>
<accession>A0A8E2WEC2</accession>
<evidence type="ECO:0000313" key="3">
    <source>
        <dbReference type="EMBL" id="PWJ90896.1"/>
    </source>
</evidence>
<feature type="domain" description="EamA" evidence="2">
    <location>
        <begin position="70"/>
        <end position="202"/>
    </location>
</feature>
<keyword evidence="1" id="KW-1133">Transmembrane helix</keyword>
<dbReference type="EMBL" id="QGGH01000004">
    <property type="protein sequence ID" value="PWJ90896.1"/>
    <property type="molecule type" value="Genomic_DNA"/>
</dbReference>
<dbReference type="GO" id="GO:0016020">
    <property type="term" value="C:membrane"/>
    <property type="evidence" value="ECO:0007669"/>
    <property type="project" value="InterPro"/>
</dbReference>
<dbReference type="AlphaFoldDB" id="A0A8E2WEC2"/>
<keyword evidence="1" id="KW-0472">Membrane</keyword>
<feature type="transmembrane region" description="Helical" evidence="1">
    <location>
        <begin position="67"/>
        <end position="85"/>
    </location>
</feature>
<evidence type="ECO:0000313" key="4">
    <source>
        <dbReference type="Proteomes" id="UP000245631"/>
    </source>
</evidence>
<keyword evidence="1" id="KW-0812">Transmembrane</keyword>
<feature type="transmembrane region" description="Helical" evidence="1">
    <location>
        <begin position="161"/>
        <end position="178"/>
    </location>
</feature>
<evidence type="ECO:0000256" key="1">
    <source>
        <dbReference type="SAM" id="Phobius"/>
    </source>
</evidence>
<sequence>MRFSRENRFTLSWYCSRYSRFPALVLPIARILLVKAAASVYDAAYIGGGIGIGMTQPVAQNSTIRNVLLAGILLMLAGDFLFALNDAMGKWLVASFSVGQVVLIRSIGAFFVLGPMIAHQGTAKLFRMERLELQLLRVVMTTLDTALFYAAVVYLPLADVMSFYMAGPIYVAALSHLLLGEKVGWRRWMAILLGFCGVLIMLKPSSAAFSLSSGFALVGSISFAFAIILNRRLRGTSDTNLVTWQTIGTLLVGGVLTIGAWQTPSALDLGAMLLLGIVSCGAHLMITRALKLAPASTLAPLHYTLLLWAVVFGLVFFGDVPGPRILIGSGIVVLAGMFIFHRQKVVETAVPPENVPKGVN</sequence>